<keyword evidence="9" id="KW-1185">Reference proteome</keyword>
<dbReference type="InterPro" id="IPR015797">
    <property type="entry name" value="NUDIX_hydrolase-like_dom_sf"/>
</dbReference>
<comment type="caution">
    <text evidence="8">The sequence shown here is derived from an EMBL/GenBank/DDBJ whole genome shotgun (WGS) entry which is preliminary data.</text>
</comment>
<protein>
    <recommendedName>
        <fullName evidence="4 6">Phosphatase NudJ</fullName>
        <ecNumber evidence="6">3.6.1.-</ecNumber>
    </recommendedName>
</protein>
<dbReference type="GO" id="GO:0017110">
    <property type="term" value="F:nucleoside diphosphate phosphatase activity"/>
    <property type="evidence" value="ECO:0007669"/>
    <property type="project" value="InterPro"/>
</dbReference>
<dbReference type="InterPro" id="IPR000086">
    <property type="entry name" value="NUDIX_hydrolase_dom"/>
</dbReference>
<feature type="domain" description="Nudix hydrolase" evidence="7">
    <location>
        <begin position="4"/>
        <end position="131"/>
    </location>
</feature>
<dbReference type="CDD" id="cd03675">
    <property type="entry name" value="NUDIX_Hydrolase"/>
    <property type="match status" value="1"/>
</dbReference>
<comment type="similarity">
    <text evidence="2 6">Belongs to the Nudix hydrolase family. NudJ subfamily.</text>
</comment>
<dbReference type="EMBL" id="QQOH01000001">
    <property type="protein sequence ID" value="RDE25310.1"/>
    <property type="molecule type" value="Genomic_DNA"/>
</dbReference>
<dbReference type="SUPFAM" id="SSF55811">
    <property type="entry name" value="Nudix"/>
    <property type="match status" value="1"/>
</dbReference>
<evidence type="ECO:0000256" key="1">
    <source>
        <dbReference type="ARBA" id="ARBA00001946"/>
    </source>
</evidence>
<comment type="subunit">
    <text evidence="3 6">Monomer.</text>
</comment>
<keyword evidence="5 6" id="KW-0378">Hydrolase</keyword>
<gene>
    <name evidence="6" type="primary">nudJ</name>
    <name evidence="8" type="ORF">DV711_03050</name>
</gene>
<comment type="cofactor">
    <cofactor evidence="1 6">
        <name>Mg(2+)</name>
        <dbReference type="ChEBI" id="CHEBI:18420"/>
    </cofactor>
</comment>
<dbReference type="EC" id="3.6.1.-" evidence="6"/>
<dbReference type="InterPro" id="IPR020084">
    <property type="entry name" value="NUDIX_hydrolase_CS"/>
</dbReference>
<evidence type="ECO:0000313" key="9">
    <source>
        <dbReference type="Proteomes" id="UP000253769"/>
    </source>
</evidence>
<evidence type="ECO:0000256" key="4">
    <source>
        <dbReference type="ARBA" id="ARBA00015552"/>
    </source>
</evidence>
<proteinExistence type="inferred from homology"/>
<dbReference type="InterPro" id="IPR033713">
    <property type="entry name" value="NudJ"/>
</dbReference>
<sequence length="148" mass="17041">MRWTPHATVACVIEDAGRFLLVEERSNGQTVLNQPAGHLEQGERIVDGARREALEETGWEVEIDALLGFYTFTSAHNQTCYHRFCFAAKPTRHRPELELDPCILDTHWLTLEEIREQAHRLRSPMVLQGIEDYLAGTRYPLELLVELD</sequence>
<dbReference type="OrthoDB" id="8594221at2"/>
<dbReference type="Gene3D" id="3.90.79.10">
    <property type="entry name" value="Nucleoside Triphosphate Pyrophosphohydrolase"/>
    <property type="match status" value="1"/>
</dbReference>
<dbReference type="PROSITE" id="PS00893">
    <property type="entry name" value="NUDIX_BOX"/>
    <property type="match status" value="1"/>
</dbReference>
<dbReference type="Proteomes" id="UP000253769">
    <property type="component" value="Unassembled WGS sequence"/>
</dbReference>
<dbReference type="AlphaFoldDB" id="A0A369WT84"/>
<dbReference type="RefSeq" id="WP_114694898.1">
    <property type="nucleotide sequence ID" value="NZ_QQOH01000001.1"/>
</dbReference>
<organism evidence="8 9">
    <name type="scientific">Motiliproteus coralliicola</name>
    <dbReference type="NCBI Taxonomy" id="2283196"/>
    <lineage>
        <taxon>Bacteria</taxon>
        <taxon>Pseudomonadati</taxon>
        <taxon>Pseudomonadota</taxon>
        <taxon>Gammaproteobacteria</taxon>
        <taxon>Oceanospirillales</taxon>
        <taxon>Oceanospirillaceae</taxon>
        <taxon>Motiliproteus</taxon>
    </lineage>
</organism>
<evidence type="ECO:0000256" key="3">
    <source>
        <dbReference type="ARBA" id="ARBA00011245"/>
    </source>
</evidence>
<dbReference type="PROSITE" id="PS51462">
    <property type="entry name" value="NUDIX"/>
    <property type="match status" value="1"/>
</dbReference>
<dbReference type="GO" id="GO:0017111">
    <property type="term" value="F:ribonucleoside triphosphate phosphatase activity"/>
    <property type="evidence" value="ECO:0007669"/>
    <property type="project" value="InterPro"/>
</dbReference>
<dbReference type="PANTHER" id="PTHR43222">
    <property type="entry name" value="NUDIX HYDROLASE 23"/>
    <property type="match status" value="1"/>
</dbReference>
<dbReference type="Pfam" id="PF00293">
    <property type="entry name" value="NUDIX"/>
    <property type="match status" value="1"/>
</dbReference>
<evidence type="ECO:0000256" key="6">
    <source>
        <dbReference type="RuleBase" id="RU364043"/>
    </source>
</evidence>
<dbReference type="PANTHER" id="PTHR43222:SF11">
    <property type="entry name" value="PHOSPHATASE NUDJ"/>
    <property type="match status" value="1"/>
</dbReference>
<evidence type="ECO:0000259" key="7">
    <source>
        <dbReference type="PROSITE" id="PS51462"/>
    </source>
</evidence>
<accession>A0A369WT84</accession>
<keyword evidence="6" id="KW-0460">Magnesium</keyword>
<name>A0A369WT84_9GAMM</name>
<evidence type="ECO:0000256" key="5">
    <source>
        <dbReference type="ARBA" id="ARBA00022801"/>
    </source>
</evidence>
<evidence type="ECO:0000313" key="8">
    <source>
        <dbReference type="EMBL" id="RDE25310.1"/>
    </source>
</evidence>
<reference evidence="8 9" key="1">
    <citation type="submission" date="2018-07" db="EMBL/GenBank/DDBJ databases">
        <title>Motiliproteus coralliicola sp. nov., a bacterium isolated from Coral.</title>
        <authorList>
            <person name="Wang G."/>
        </authorList>
    </citation>
    <scope>NUCLEOTIDE SEQUENCE [LARGE SCALE GENOMIC DNA]</scope>
    <source>
        <strain evidence="8 9">C34</strain>
    </source>
</reference>
<dbReference type="GO" id="GO:0004787">
    <property type="term" value="F:thiamine diphosphate phosphatase activity"/>
    <property type="evidence" value="ECO:0007669"/>
    <property type="project" value="InterPro"/>
</dbReference>
<evidence type="ECO:0000256" key="2">
    <source>
        <dbReference type="ARBA" id="ARBA00007608"/>
    </source>
</evidence>